<dbReference type="Proteomes" id="UP000198211">
    <property type="component" value="Unassembled WGS sequence"/>
</dbReference>
<comment type="caution">
    <text evidence="1">The sequence shown here is derived from an EMBL/GenBank/DDBJ whole genome shotgun (WGS) entry which is preliminary data.</text>
</comment>
<accession>A0A225UZB6</accession>
<reference evidence="2" key="1">
    <citation type="submission" date="2017-03" db="EMBL/GenBank/DDBJ databases">
        <title>Phytopthora megakarya and P. palmivora, two closely related causual agents of cacao black pod achieved similar genome size and gene model numbers by different mechanisms.</title>
        <authorList>
            <person name="Ali S."/>
            <person name="Shao J."/>
            <person name="Larry D.J."/>
            <person name="Kronmiller B."/>
            <person name="Shen D."/>
            <person name="Strem M.D."/>
            <person name="Melnick R.L."/>
            <person name="Guiltinan M.J."/>
            <person name="Tyler B.M."/>
            <person name="Meinhardt L.W."/>
            <person name="Bailey B.A."/>
        </authorList>
    </citation>
    <scope>NUCLEOTIDE SEQUENCE [LARGE SCALE GENOMIC DNA]</scope>
    <source>
        <strain evidence="2">zdho120</strain>
    </source>
</reference>
<dbReference type="EMBL" id="NBNE01009734">
    <property type="protein sequence ID" value="OWY98117.1"/>
    <property type="molecule type" value="Genomic_DNA"/>
</dbReference>
<evidence type="ECO:0000313" key="1">
    <source>
        <dbReference type="EMBL" id="OWY98117.1"/>
    </source>
</evidence>
<dbReference type="OrthoDB" id="129018at2759"/>
<organism evidence="1 2">
    <name type="scientific">Phytophthora megakarya</name>
    <dbReference type="NCBI Taxonomy" id="4795"/>
    <lineage>
        <taxon>Eukaryota</taxon>
        <taxon>Sar</taxon>
        <taxon>Stramenopiles</taxon>
        <taxon>Oomycota</taxon>
        <taxon>Peronosporomycetes</taxon>
        <taxon>Peronosporales</taxon>
        <taxon>Peronosporaceae</taxon>
        <taxon>Phytophthora</taxon>
    </lineage>
</organism>
<proteinExistence type="predicted"/>
<name>A0A225UZB6_9STRA</name>
<feature type="non-terminal residue" evidence="1">
    <location>
        <position position="1"/>
    </location>
</feature>
<sequence length="113" mass="12620">STIAKDMIEQAYYWKILSETLLHDPVLAIIQTRQIIDLTGPISKPNTSTDRLNAVKILLDLLQEAGLVAGEFDPDSLFKMELGAIPEATQDLFDSLKILVGEHIRPELHNVCH</sequence>
<gene>
    <name evidence="1" type="ORF">PHMEG_00031200</name>
</gene>
<dbReference type="AlphaFoldDB" id="A0A225UZB6"/>
<protein>
    <submittedName>
        <fullName evidence="1">Uncharacterized protein</fullName>
    </submittedName>
</protein>
<keyword evidence="2" id="KW-1185">Reference proteome</keyword>
<evidence type="ECO:0000313" key="2">
    <source>
        <dbReference type="Proteomes" id="UP000198211"/>
    </source>
</evidence>